<evidence type="ECO:0000256" key="4">
    <source>
        <dbReference type="ARBA" id="ARBA00023163"/>
    </source>
</evidence>
<evidence type="ECO:0000256" key="5">
    <source>
        <dbReference type="ARBA" id="ARBA00023242"/>
    </source>
</evidence>
<dbReference type="PROSITE" id="PS50048">
    <property type="entry name" value="ZN2_CY6_FUNGAL_2"/>
    <property type="match status" value="1"/>
</dbReference>
<dbReference type="KEGG" id="trg:TRUGW13939_01433"/>
<accession>A0A7H8QK77</accession>
<feature type="compositionally biased region" description="Basic and acidic residues" evidence="6">
    <location>
        <begin position="68"/>
        <end position="77"/>
    </location>
</feature>
<evidence type="ECO:0000259" key="7">
    <source>
        <dbReference type="PROSITE" id="PS50048"/>
    </source>
</evidence>
<feature type="region of interest" description="Disordered" evidence="6">
    <location>
        <begin position="204"/>
        <end position="223"/>
    </location>
</feature>
<organism evidence="8 9">
    <name type="scientific">Talaromyces rugulosus</name>
    <name type="common">Penicillium rugulosum</name>
    <dbReference type="NCBI Taxonomy" id="121627"/>
    <lineage>
        <taxon>Eukaryota</taxon>
        <taxon>Fungi</taxon>
        <taxon>Dikarya</taxon>
        <taxon>Ascomycota</taxon>
        <taxon>Pezizomycotina</taxon>
        <taxon>Eurotiomycetes</taxon>
        <taxon>Eurotiomycetidae</taxon>
        <taxon>Eurotiales</taxon>
        <taxon>Trichocomaceae</taxon>
        <taxon>Talaromyces</taxon>
        <taxon>Talaromyces sect. Islandici</taxon>
    </lineage>
</organism>
<evidence type="ECO:0000256" key="1">
    <source>
        <dbReference type="ARBA" id="ARBA00022723"/>
    </source>
</evidence>
<dbReference type="CDD" id="cd00067">
    <property type="entry name" value="GAL4"/>
    <property type="match status" value="1"/>
</dbReference>
<dbReference type="Pfam" id="PF00172">
    <property type="entry name" value="Zn_clus"/>
    <property type="match status" value="1"/>
</dbReference>
<feature type="compositionally biased region" description="Basic residues" evidence="6">
    <location>
        <begin position="57"/>
        <end position="66"/>
    </location>
</feature>
<dbReference type="GO" id="GO:0005634">
    <property type="term" value="C:nucleus"/>
    <property type="evidence" value="ECO:0007669"/>
    <property type="project" value="InterPro"/>
</dbReference>
<dbReference type="GeneID" id="55988944"/>
<dbReference type="SUPFAM" id="SSF57701">
    <property type="entry name" value="Zn2/Cys6 DNA-binding domain"/>
    <property type="match status" value="1"/>
</dbReference>
<dbReference type="GO" id="GO:0003677">
    <property type="term" value="F:DNA binding"/>
    <property type="evidence" value="ECO:0007669"/>
    <property type="project" value="UniProtKB-KW"/>
</dbReference>
<feature type="domain" description="Zn(2)-C6 fungal-type" evidence="7">
    <location>
        <begin position="22"/>
        <end position="52"/>
    </location>
</feature>
<keyword evidence="3" id="KW-0238">DNA-binding</keyword>
<keyword evidence="9" id="KW-1185">Reference proteome</keyword>
<dbReference type="OrthoDB" id="2943660at2759"/>
<feature type="region of interest" description="Disordered" evidence="6">
    <location>
        <begin position="157"/>
        <end position="181"/>
    </location>
</feature>
<dbReference type="InterPro" id="IPR013700">
    <property type="entry name" value="AflR"/>
</dbReference>
<dbReference type="PANTHER" id="PTHR31069:SF31">
    <property type="entry name" value="MONODICTYPHENONE CLUSTER TRANSCRIPTION FACTOR-RELATED"/>
    <property type="match status" value="1"/>
</dbReference>
<feature type="region of interest" description="Disordered" evidence="6">
    <location>
        <begin position="54"/>
        <end position="91"/>
    </location>
</feature>
<evidence type="ECO:0000313" key="9">
    <source>
        <dbReference type="Proteomes" id="UP000509510"/>
    </source>
</evidence>
<dbReference type="GO" id="GO:0000981">
    <property type="term" value="F:DNA-binding transcription factor activity, RNA polymerase II-specific"/>
    <property type="evidence" value="ECO:0007669"/>
    <property type="project" value="InterPro"/>
</dbReference>
<feature type="compositionally biased region" description="Low complexity" evidence="6">
    <location>
        <begin position="157"/>
        <end position="171"/>
    </location>
</feature>
<keyword evidence="4" id="KW-0804">Transcription</keyword>
<feature type="compositionally biased region" description="Low complexity" evidence="6">
    <location>
        <begin position="78"/>
        <end position="88"/>
    </location>
</feature>
<dbReference type="InterPro" id="IPR001138">
    <property type="entry name" value="Zn2Cys6_DnaBD"/>
</dbReference>
<dbReference type="Pfam" id="PF08493">
    <property type="entry name" value="AflR"/>
    <property type="match status" value="1"/>
</dbReference>
<dbReference type="Proteomes" id="UP000509510">
    <property type="component" value="Chromosome I"/>
</dbReference>
<dbReference type="Gene3D" id="4.10.240.10">
    <property type="entry name" value="Zn(2)-C6 fungal-type DNA-binding domain"/>
    <property type="match status" value="1"/>
</dbReference>
<dbReference type="InterPro" id="IPR036864">
    <property type="entry name" value="Zn2-C6_fun-type_DNA-bd_sf"/>
</dbReference>
<dbReference type="SMART" id="SM00066">
    <property type="entry name" value="GAL4"/>
    <property type="match status" value="1"/>
</dbReference>
<protein>
    <recommendedName>
        <fullName evidence="7">Zn(2)-C6 fungal-type domain-containing protein</fullName>
    </recommendedName>
</protein>
<dbReference type="AlphaFoldDB" id="A0A7H8QK77"/>
<evidence type="ECO:0000313" key="8">
    <source>
        <dbReference type="EMBL" id="QKX54347.1"/>
    </source>
</evidence>
<dbReference type="PRINTS" id="PR00755">
    <property type="entry name" value="AFLATOXINBRP"/>
</dbReference>
<evidence type="ECO:0000256" key="2">
    <source>
        <dbReference type="ARBA" id="ARBA00023015"/>
    </source>
</evidence>
<keyword evidence="1" id="KW-0479">Metal-binding</keyword>
<dbReference type="PANTHER" id="PTHR31069">
    <property type="entry name" value="OLEATE-ACTIVATED TRANSCRIPTION FACTOR 1-RELATED"/>
    <property type="match status" value="1"/>
</dbReference>
<evidence type="ECO:0000256" key="3">
    <source>
        <dbReference type="ARBA" id="ARBA00023125"/>
    </source>
</evidence>
<evidence type="ECO:0000256" key="6">
    <source>
        <dbReference type="SAM" id="MobiDB-lite"/>
    </source>
</evidence>
<dbReference type="RefSeq" id="XP_035340526.1">
    <property type="nucleotide sequence ID" value="XM_035484633.1"/>
</dbReference>
<proteinExistence type="predicted"/>
<dbReference type="GO" id="GO:0008270">
    <property type="term" value="F:zinc ion binding"/>
    <property type="evidence" value="ECO:0007669"/>
    <property type="project" value="InterPro"/>
</dbReference>
<dbReference type="PROSITE" id="PS00463">
    <property type="entry name" value="ZN2_CY6_FUNGAL_1"/>
    <property type="match status" value="1"/>
</dbReference>
<name>A0A7H8QK77_TALRU</name>
<keyword evidence="2" id="KW-0805">Transcription regulation</keyword>
<reference evidence="9" key="1">
    <citation type="submission" date="2020-06" db="EMBL/GenBank/DDBJ databases">
        <title>A chromosome-scale genome assembly of Talaromyces rugulosus W13939.</title>
        <authorList>
            <person name="Wang B."/>
            <person name="Guo L."/>
            <person name="Ye K."/>
            <person name="Wang L."/>
        </authorList>
    </citation>
    <scope>NUCLEOTIDE SEQUENCE [LARGE SCALE GENOMIC DNA]</scope>
    <source>
        <strain evidence="9">W13939</strain>
    </source>
</reference>
<dbReference type="EMBL" id="CP055898">
    <property type="protein sequence ID" value="QKX54347.1"/>
    <property type="molecule type" value="Genomic_DNA"/>
</dbReference>
<gene>
    <name evidence="8" type="ORF">TRUGW13939_01433</name>
</gene>
<feature type="compositionally biased region" description="Low complexity" evidence="6">
    <location>
        <begin position="204"/>
        <end position="217"/>
    </location>
</feature>
<dbReference type="GO" id="GO:0045122">
    <property type="term" value="P:aflatoxin biosynthetic process"/>
    <property type="evidence" value="ECO:0007669"/>
    <property type="project" value="InterPro"/>
</dbReference>
<dbReference type="InterPro" id="IPR050675">
    <property type="entry name" value="OAF3"/>
</dbReference>
<sequence length="429" mass="46280">MTDVVPAVPRNEAPQRIKLRSACDRCSLNKIKCSQDKPECQRCKTIGVPCHYSRSMRMGKPRKSAKAKAMENNRNNDNKSPNSSSSNSPEAIKTENATAMWPGDWHLGHPWSADWSFDSVLAGSEPSSSSHGSSDLMQPLFADSSAAYSQQADDSFLAASTSSQSQSPASSGPNVLIKDDPENVYLSPSSYNAPSFDAGMFSSAPSTGVTSATTTNPSTPPDGLSPAMLMVPQTKPHDCTQLALESLVALSLPSTVQKTTQGQPRPTMDQVLKANSEAMKNVSTMLACSCPKDSSFPMLLATIFSKTLAWYQAAVDFNDVSLLDSATSNTTLFNHVAEEIVHRPISVGGYELDDESCGLMKIQLVLSRLRMMSKPIQQFLDTYALSGSYPSPSDTKPAVSSMQVFSTMGTFVQNRLQCTIDELQSKLSP</sequence>
<keyword evidence="5" id="KW-0539">Nucleus</keyword>